<evidence type="ECO:0000313" key="2">
    <source>
        <dbReference type="Proteomes" id="UP000029393"/>
    </source>
</evidence>
<dbReference type="AlphaFoldDB" id="A0A091B9D3"/>
<sequence>MSAPVLPQDIAAICGPGCTAPLSAEALHGACFCLAVDPSALRAQLDKVLAAHGASAPLAETHPHLFAPLPVFVAAAQVQAMTALIESIERVVATEAYRETVRARSPAIANLDPGSPGGLLGFDFHLGPDGPRLIEINTNPGGVLINALLVEAQQLCLPTLTAPAVAEGDVAEAAVDVLLAEWDAQAPAGRRGLLAIVDEAPRQQYLYPEFVLFRDRLRARGIEALICDPADLDYRDGALWGGDADIGFVYNRCTDFMLDQPASAALRAAYLDREVALSPHPWSHALYADKRNLALLGDRRWLQAAGIAAADIDRLAEGIPRTEVMTDANRDDLWQRRKQLFFKPAGGFGSRASYRGDKLTHKTWQQMAGTHYVAQALVPPSQRHRGAGDAPLKIDLRAYAYQGHPLLFAARMYQGQTTNFRTPGGGFAPVLTLLDAERGPRPGLSRPFGGK</sequence>
<keyword evidence="2" id="KW-1185">Reference proteome</keyword>
<dbReference type="PATRIC" id="fig|1384056.3.peg.198"/>
<dbReference type="RefSeq" id="WP_052575007.1">
    <property type="nucleotide sequence ID" value="NZ_AVCK01000003.1"/>
</dbReference>
<gene>
    <name evidence="1" type="ORF">N787_06615</name>
</gene>
<accession>A0A091B9D3</accession>
<protein>
    <recommendedName>
        <fullName evidence="3">ATP-grasp domain-containing protein</fullName>
    </recommendedName>
</protein>
<proteinExistence type="predicted"/>
<name>A0A091B9D3_9GAMM</name>
<dbReference type="SUPFAM" id="SSF56059">
    <property type="entry name" value="Glutathione synthetase ATP-binding domain-like"/>
    <property type="match status" value="1"/>
</dbReference>
<dbReference type="eggNOG" id="COG2308">
    <property type="taxonomic scope" value="Bacteria"/>
</dbReference>
<reference evidence="1 2" key="1">
    <citation type="submission" date="2013-09" db="EMBL/GenBank/DDBJ databases">
        <title>Genome sequencing of Arenimonas metalli.</title>
        <authorList>
            <person name="Chen F."/>
            <person name="Wang G."/>
        </authorList>
    </citation>
    <scope>NUCLEOTIDE SEQUENCE [LARGE SCALE GENOMIC DNA]</scope>
    <source>
        <strain evidence="1 2">CF5-1</strain>
    </source>
</reference>
<dbReference type="STRING" id="1384056.N787_06615"/>
<comment type="caution">
    <text evidence="1">The sequence shown here is derived from an EMBL/GenBank/DDBJ whole genome shotgun (WGS) entry which is preliminary data.</text>
</comment>
<dbReference type="EMBL" id="AVCK01000003">
    <property type="protein sequence ID" value="KFN48107.1"/>
    <property type="molecule type" value="Genomic_DNA"/>
</dbReference>
<dbReference type="Proteomes" id="UP000029393">
    <property type="component" value="Unassembled WGS sequence"/>
</dbReference>
<evidence type="ECO:0000313" key="1">
    <source>
        <dbReference type="EMBL" id="KFN48107.1"/>
    </source>
</evidence>
<organism evidence="1 2">
    <name type="scientific">Arenimonas metalli CF5-1</name>
    <dbReference type="NCBI Taxonomy" id="1384056"/>
    <lineage>
        <taxon>Bacteria</taxon>
        <taxon>Pseudomonadati</taxon>
        <taxon>Pseudomonadota</taxon>
        <taxon>Gammaproteobacteria</taxon>
        <taxon>Lysobacterales</taxon>
        <taxon>Lysobacteraceae</taxon>
        <taxon>Arenimonas</taxon>
    </lineage>
</organism>
<evidence type="ECO:0008006" key="3">
    <source>
        <dbReference type="Google" id="ProtNLM"/>
    </source>
</evidence>